<protein>
    <submittedName>
        <fullName evidence="1">Uncharacterized protein</fullName>
    </submittedName>
</protein>
<accession>T1BDG5</accession>
<proteinExistence type="predicted"/>
<gene>
    <name evidence="1" type="ORF">B1B_05777</name>
</gene>
<dbReference type="AlphaFoldDB" id="T1BDG5"/>
<comment type="caution">
    <text evidence="1">The sequence shown here is derived from an EMBL/GenBank/DDBJ whole genome shotgun (WGS) entry which is preliminary data.</text>
</comment>
<reference evidence="1" key="1">
    <citation type="submission" date="2013-08" db="EMBL/GenBank/DDBJ databases">
        <authorList>
            <person name="Mendez C."/>
            <person name="Richter M."/>
            <person name="Ferrer M."/>
            <person name="Sanchez J."/>
        </authorList>
    </citation>
    <scope>NUCLEOTIDE SEQUENCE</scope>
</reference>
<evidence type="ECO:0000313" key="1">
    <source>
        <dbReference type="EMBL" id="EQD67892.1"/>
    </source>
</evidence>
<organism evidence="1">
    <name type="scientific">mine drainage metagenome</name>
    <dbReference type="NCBI Taxonomy" id="410659"/>
    <lineage>
        <taxon>unclassified sequences</taxon>
        <taxon>metagenomes</taxon>
        <taxon>ecological metagenomes</taxon>
    </lineage>
</organism>
<dbReference type="EMBL" id="AUZY01003666">
    <property type="protein sequence ID" value="EQD67892.1"/>
    <property type="molecule type" value="Genomic_DNA"/>
</dbReference>
<name>T1BDG5_9ZZZZ</name>
<feature type="non-terminal residue" evidence="1">
    <location>
        <position position="1"/>
    </location>
</feature>
<reference evidence="1" key="2">
    <citation type="journal article" date="2014" name="ISME J.">
        <title>Microbial stratification in low pH oxic and suboxic macroscopic growths along an acid mine drainage.</title>
        <authorList>
            <person name="Mendez-Garcia C."/>
            <person name="Mesa V."/>
            <person name="Sprenger R.R."/>
            <person name="Richter M."/>
            <person name="Diez M.S."/>
            <person name="Solano J."/>
            <person name="Bargiela R."/>
            <person name="Golyshina O.V."/>
            <person name="Manteca A."/>
            <person name="Ramos J.L."/>
            <person name="Gallego J.R."/>
            <person name="Llorente I."/>
            <person name="Martins Dos Santos V.A."/>
            <person name="Jensen O.N."/>
            <person name="Pelaez A.I."/>
            <person name="Sanchez J."/>
            <person name="Ferrer M."/>
        </authorList>
    </citation>
    <scope>NUCLEOTIDE SEQUENCE</scope>
</reference>
<sequence>SVSADGAVPVACRIADGNTEDSTTHIETWDLLVALFGRSDFLYVADSKLSTRDNMGSSLDRVDLG</sequence>